<dbReference type="InterPro" id="IPR013083">
    <property type="entry name" value="Znf_RING/FYVE/PHD"/>
</dbReference>
<dbReference type="EMBL" id="JAJJMA010092714">
    <property type="protein sequence ID" value="MCL7029661.1"/>
    <property type="molecule type" value="Genomic_DNA"/>
</dbReference>
<dbReference type="SUPFAM" id="SSF57903">
    <property type="entry name" value="FYVE/PHD zinc finger"/>
    <property type="match status" value="1"/>
</dbReference>
<comment type="caution">
    <text evidence="3">The sequence shown here is derived from an EMBL/GenBank/DDBJ whole genome shotgun (WGS) entry which is preliminary data.</text>
</comment>
<accession>A0AA41V3Q2</accession>
<dbReference type="InterPro" id="IPR011011">
    <property type="entry name" value="Znf_FYVE_PHD"/>
</dbReference>
<keyword evidence="2" id="KW-0862">Zinc</keyword>
<reference evidence="3" key="1">
    <citation type="submission" date="2022-03" db="EMBL/GenBank/DDBJ databases">
        <title>A functionally conserved STORR gene fusion in Papaver species that diverged 16.8 million years ago.</title>
        <authorList>
            <person name="Catania T."/>
        </authorList>
    </citation>
    <scope>NUCLEOTIDE SEQUENCE</scope>
    <source>
        <strain evidence="3">S-191538</strain>
    </source>
</reference>
<keyword evidence="1" id="KW-0479">Metal-binding</keyword>
<dbReference type="Gene3D" id="3.30.40.10">
    <property type="entry name" value="Zinc/RING finger domain, C3HC4 (zinc finger)"/>
    <property type="match status" value="1"/>
</dbReference>
<evidence type="ECO:0000256" key="1">
    <source>
        <dbReference type="ARBA" id="ARBA00022771"/>
    </source>
</evidence>
<organism evidence="3 4">
    <name type="scientific">Papaver nudicaule</name>
    <name type="common">Iceland poppy</name>
    <dbReference type="NCBI Taxonomy" id="74823"/>
    <lineage>
        <taxon>Eukaryota</taxon>
        <taxon>Viridiplantae</taxon>
        <taxon>Streptophyta</taxon>
        <taxon>Embryophyta</taxon>
        <taxon>Tracheophyta</taxon>
        <taxon>Spermatophyta</taxon>
        <taxon>Magnoliopsida</taxon>
        <taxon>Ranunculales</taxon>
        <taxon>Papaveraceae</taxon>
        <taxon>Papaveroideae</taxon>
        <taxon>Papaver</taxon>
    </lineage>
</organism>
<feature type="non-terminal residue" evidence="3">
    <location>
        <position position="92"/>
    </location>
</feature>
<dbReference type="Proteomes" id="UP001177140">
    <property type="component" value="Unassembled WGS sequence"/>
</dbReference>
<proteinExistence type="predicted"/>
<evidence type="ECO:0000256" key="2">
    <source>
        <dbReference type="ARBA" id="ARBA00022833"/>
    </source>
</evidence>
<dbReference type="AlphaFoldDB" id="A0AA41V3Q2"/>
<evidence type="ECO:0000313" key="3">
    <source>
        <dbReference type="EMBL" id="MCL7029661.1"/>
    </source>
</evidence>
<name>A0AA41V3Q2_PAPNU</name>
<dbReference type="GO" id="GO:0008270">
    <property type="term" value="F:zinc ion binding"/>
    <property type="evidence" value="ECO:0007669"/>
    <property type="project" value="UniProtKB-KW"/>
</dbReference>
<evidence type="ECO:0000313" key="4">
    <source>
        <dbReference type="Proteomes" id="UP001177140"/>
    </source>
</evidence>
<sequence>MISSKVFLTYKRKRKLSHGTGYLNSCSKFPIDELSTVHGNLVESGETCLQESQNVDAWSCAKCASVDAVENFLRCNSCSETCHLQCLDPALK</sequence>
<keyword evidence="1" id="KW-0863">Zinc-finger</keyword>
<protein>
    <submittedName>
        <fullName evidence="3">Uncharacterized protein</fullName>
    </submittedName>
</protein>
<keyword evidence="4" id="KW-1185">Reference proteome</keyword>
<gene>
    <name evidence="3" type="ORF">MKW94_017043</name>
</gene>